<comment type="caution">
    <text evidence="6">The sequence shown here is derived from an EMBL/GenBank/DDBJ whole genome shotgun (WGS) entry which is preliminary data.</text>
</comment>
<comment type="subcellular location">
    <subcellularLocation>
        <location evidence="1">Membrane</location>
    </subcellularLocation>
</comment>
<dbReference type="GO" id="GO:0008658">
    <property type="term" value="F:penicillin binding"/>
    <property type="evidence" value="ECO:0007669"/>
    <property type="project" value="InterPro"/>
</dbReference>
<evidence type="ECO:0000256" key="3">
    <source>
        <dbReference type="SAM" id="Phobius"/>
    </source>
</evidence>
<evidence type="ECO:0000259" key="4">
    <source>
        <dbReference type="Pfam" id="PF00905"/>
    </source>
</evidence>
<proteinExistence type="predicted"/>
<dbReference type="SUPFAM" id="SSF56601">
    <property type="entry name" value="beta-lactamase/transpeptidase-like"/>
    <property type="match status" value="1"/>
</dbReference>
<dbReference type="InterPro" id="IPR001460">
    <property type="entry name" value="PCN-bd_Tpept"/>
</dbReference>
<keyword evidence="2 3" id="KW-0472">Membrane</keyword>
<dbReference type="Proteomes" id="UP000754563">
    <property type="component" value="Unassembled WGS sequence"/>
</dbReference>
<dbReference type="Gene3D" id="3.40.710.10">
    <property type="entry name" value="DD-peptidase/beta-lactamase superfamily"/>
    <property type="match status" value="1"/>
</dbReference>
<evidence type="ECO:0000313" key="7">
    <source>
        <dbReference type="Proteomes" id="UP000754563"/>
    </source>
</evidence>
<gene>
    <name evidence="6" type="ORF">KC717_01400</name>
</gene>
<reference evidence="6" key="2">
    <citation type="journal article" date="2021" name="Microbiome">
        <title>Successional dynamics and alternative stable states in a saline activated sludge microbial community over 9 years.</title>
        <authorList>
            <person name="Wang Y."/>
            <person name="Ye J."/>
            <person name="Ju F."/>
            <person name="Liu L."/>
            <person name="Boyd J.A."/>
            <person name="Deng Y."/>
            <person name="Parks D.H."/>
            <person name="Jiang X."/>
            <person name="Yin X."/>
            <person name="Woodcroft B.J."/>
            <person name="Tyson G.W."/>
            <person name="Hugenholtz P."/>
            <person name="Polz M.F."/>
            <person name="Zhang T."/>
        </authorList>
    </citation>
    <scope>NUCLEOTIDE SEQUENCE</scope>
    <source>
        <strain evidence="6">HKST-UBA11</strain>
    </source>
</reference>
<feature type="domain" description="Penicillin-binding protein dimerisation" evidence="5">
    <location>
        <begin position="56"/>
        <end position="226"/>
    </location>
</feature>
<evidence type="ECO:0000259" key="5">
    <source>
        <dbReference type="Pfam" id="PF03717"/>
    </source>
</evidence>
<keyword evidence="3" id="KW-1133">Transmembrane helix</keyword>
<evidence type="ECO:0000256" key="1">
    <source>
        <dbReference type="ARBA" id="ARBA00004370"/>
    </source>
</evidence>
<dbReference type="GO" id="GO:0005886">
    <property type="term" value="C:plasma membrane"/>
    <property type="evidence" value="ECO:0007669"/>
    <property type="project" value="TreeGrafter"/>
</dbReference>
<keyword evidence="3" id="KW-0812">Transmembrane</keyword>
<dbReference type="Pfam" id="PF03717">
    <property type="entry name" value="PBP_dimer"/>
    <property type="match status" value="1"/>
</dbReference>
<dbReference type="EMBL" id="JAGQLH010000011">
    <property type="protein sequence ID" value="MCA9385282.1"/>
    <property type="molecule type" value="Genomic_DNA"/>
</dbReference>
<dbReference type="InterPro" id="IPR036138">
    <property type="entry name" value="PBP_dimer_sf"/>
</dbReference>
<dbReference type="InterPro" id="IPR012338">
    <property type="entry name" value="Beta-lactam/transpept-like"/>
</dbReference>
<feature type="domain" description="Penicillin-binding protein transpeptidase" evidence="4">
    <location>
        <begin position="269"/>
        <end position="576"/>
    </location>
</feature>
<evidence type="ECO:0000256" key="2">
    <source>
        <dbReference type="ARBA" id="ARBA00023136"/>
    </source>
</evidence>
<protein>
    <submittedName>
        <fullName evidence="6">Penicillin-binding protein 2</fullName>
    </submittedName>
</protein>
<dbReference type="Pfam" id="PF00905">
    <property type="entry name" value="Transpeptidase"/>
    <property type="match status" value="1"/>
</dbReference>
<dbReference type="GO" id="GO:0071555">
    <property type="term" value="P:cell wall organization"/>
    <property type="evidence" value="ECO:0007669"/>
    <property type="project" value="TreeGrafter"/>
</dbReference>
<reference evidence="6" key="1">
    <citation type="submission" date="2020-04" db="EMBL/GenBank/DDBJ databases">
        <authorList>
            <person name="Zhang T."/>
        </authorList>
    </citation>
    <scope>NUCLEOTIDE SEQUENCE</scope>
    <source>
        <strain evidence="6">HKST-UBA11</strain>
    </source>
</reference>
<dbReference type="PANTHER" id="PTHR30627">
    <property type="entry name" value="PEPTIDOGLYCAN D,D-TRANSPEPTIDASE"/>
    <property type="match status" value="1"/>
</dbReference>
<dbReference type="Gene3D" id="3.90.1310.10">
    <property type="entry name" value="Penicillin-binding protein 2a (Domain 2)"/>
    <property type="match status" value="1"/>
</dbReference>
<organism evidence="6 7">
    <name type="scientific">Candidatus Dojkabacteria bacterium</name>
    <dbReference type="NCBI Taxonomy" id="2099670"/>
    <lineage>
        <taxon>Bacteria</taxon>
        <taxon>Candidatus Dojkabacteria</taxon>
    </lineage>
</organism>
<evidence type="ECO:0000313" key="6">
    <source>
        <dbReference type="EMBL" id="MCA9385282.1"/>
    </source>
</evidence>
<accession>A0A955L7I5</accession>
<dbReference type="InterPro" id="IPR005311">
    <property type="entry name" value="PBP_dimer"/>
</dbReference>
<dbReference type="InterPro" id="IPR050515">
    <property type="entry name" value="Beta-lactam/transpept"/>
</dbReference>
<name>A0A955L7I5_9BACT</name>
<dbReference type="SUPFAM" id="SSF56519">
    <property type="entry name" value="Penicillin binding protein dimerisation domain"/>
    <property type="match status" value="1"/>
</dbReference>
<dbReference type="AlphaFoldDB" id="A0A955L7I5"/>
<sequence>MTTRQNSKFKSLQRIVFLCFFIIFGSIVWFLTRWQILSNDSFVGYAAERYSQESLTSNRGEILSRHGETLAYSDPAWDVYVYIPDLENVERATESRPPIQTRNEFEQKVSTILGISEQELSDNLNLGPQWVKIADKVPYDTYLNLQTIETDRYGDEHYLSGLNFEFTSKRVYPEGNIAPHVLGFIGKDLNSNDIGRGGIEQRYNGMLAAQEGFTAQETDKFGNPIAFSESKYIRAKRGSTLKTTIDITLQEIVQKKLCEGVEQYEAKSGSLIIMDPKTGEILAMANCPDYDPNEYFTIEDADVFTNKAVVVPYEVGSIAKLFTLSAAVEELNVTPDEIISEGHTGCRMIRASNFDEYDVRQICTADKKPQGALTATQALIKSDNLAFINLSDRLGKETMYYYLDGFGVGKPSGIDLSGESIGYLPSLDDPNAWHPIDMAVFAYGHGYQMNLMQATRGIGAIANRGWVMRPYIISEIYDSEEGVKRFEPLAENKVVSDSTTKTVTLMMEELYKQHVETQYRHLLDYPVATKSGTALIPFKDKVGYSSEINATYVGFDTSNDKNFIMAIRLEAPQSVKKLSYYSARPLWIETYDAIKDHFGIKPRTQN</sequence>
<feature type="transmembrane region" description="Helical" evidence="3">
    <location>
        <begin position="12"/>
        <end position="31"/>
    </location>
</feature>
<dbReference type="PANTHER" id="PTHR30627:SF1">
    <property type="entry name" value="PEPTIDOGLYCAN D,D-TRANSPEPTIDASE FTSI"/>
    <property type="match status" value="1"/>
</dbReference>